<dbReference type="EMBL" id="BEZZ01003928">
    <property type="protein sequence ID" value="GCC16844.1"/>
    <property type="molecule type" value="Genomic_DNA"/>
</dbReference>
<evidence type="ECO:0000313" key="2">
    <source>
        <dbReference type="Proteomes" id="UP000287033"/>
    </source>
</evidence>
<proteinExistence type="predicted"/>
<reference evidence="1 2" key="1">
    <citation type="journal article" date="2018" name="Nat. Ecol. Evol.">
        <title>Shark genomes provide insights into elasmobranch evolution and the origin of vertebrates.</title>
        <authorList>
            <person name="Hara Y"/>
            <person name="Yamaguchi K"/>
            <person name="Onimaru K"/>
            <person name="Kadota M"/>
            <person name="Koyanagi M"/>
            <person name="Keeley SD"/>
            <person name="Tatsumi K"/>
            <person name="Tanaka K"/>
            <person name="Motone F"/>
            <person name="Kageyama Y"/>
            <person name="Nozu R"/>
            <person name="Adachi N"/>
            <person name="Nishimura O"/>
            <person name="Nakagawa R"/>
            <person name="Tanegashima C"/>
            <person name="Kiyatake I"/>
            <person name="Matsumoto R"/>
            <person name="Murakumo K"/>
            <person name="Nishida K"/>
            <person name="Terakita A"/>
            <person name="Kuratani S"/>
            <person name="Sato K"/>
            <person name="Hyodo S Kuraku.S."/>
        </authorList>
    </citation>
    <scope>NUCLEOTIDE SEQUENCE [LARGE SCALE GENOMIC DNA]</scope>
</reference>
<dbReference type="Proteomes" id="UP000287033">
    <property type="component" value="Unassembled WGS sequence"/>
</dbReference>
<dbReference type="AlphaFoldDB" id="A0A401RFD2"/>
<evidence type="ECO:0000313" key="1">
    <source>
        <dbReference type="EMBL" id="GCC16844.1"/>
    </source>
</evidence>
<sequence>MNKVIAEKIGTKTAKQISDKTRLLNKKNKNRDKDMGIDQELVLNINDNSETENSDPEVDVVVQEIPSYKQKLLIFVTDQRLLSPDGRKSNSLSELYASDRNKSVVFDSRLDDPSKSPSLVFKCYLKSRPDFVEGLDNVAGALEYSRMPDQLAFRPEDGAGDECVVPSHQSVQDDIQEELGHLKSEDSDVEDVLGLSQQSDQSEPLLKLDIEKLQHINVPERIKELRPLSRVQFDDTEQPLVAQLVEKTFEDLKNEEYYLHEDGYPDEVDGASDHSASSVKIVRSVKSGTSIASALSDSED</sequence>
<gene>
    <name evidence="1" type="ORF">chiPu_0021442</name>
</gene>
<name>A0A401RFD2_CHIPU</name>
<protein>
    <submittedName>
        <fullName evidence="1">Uncharacterized protein</fullName>
    </submittedName>
</protein>
<accession>A0A401RFD2</accession>
<organism evidence="1 2">
    <name type="scientific">Chiloscyllium punctatum</name>
    <name type="common">Brownbanded bambooshark</name>
    <name type="synonym">Hemiscyllium punctatum</name>
    <dbReference type="NCBI Taxonomy" id="137246"/>
    <lineage>
        <taxon>Eukaryota</taxon>
        <taxon>Metazoa</taxon>
        <taxon>Chordata</taxon>
        <taxon>Craniata</taxon>
        <taxon>Vertebrata</taxon>
        <taxon>Chondrichthyes</taxon>
        <taxon>Elasmobranchii</taxon>
        <taxon>Galeomorphii</taxon>
        <taxon>Galeoidea</taxon>
        <taxon>Orectolobiformes</taxon>
        <taxon>Hemiscylliidae</taxon>
        <taxon>Chiloscyllium</taxon>
    </lineage>
</organism>
<comment type="caution">
    <text evidence="1">The sequence shown here is derived from an EMBL/GenBank/DDBJ whole genome shotgun (WGS) entry which is preliminary data.</text>
</comment>
<keyword evidence="2" id="KW-1185">Reference proteome</keyword>